<organism evidence="1 2">
    <name type="scientific">Nocardioides taihuensis</name>
    <dbReference type="NCBI Taxonomy" id="1835606"/>
    <lineage>
        <taxon>Bacteria</taxon>
        <taxon>Bacillati</taxon>
        <taxon>Actinomycetota</taxon>
        <taxon>Actinomycetes</taxon>
        <taxon>Propionibacteriales</taxon>
        <taxon>Nocardioidaceae</taxon>
        <taxon>Nocardioides</taxon>
    </lineage>
</organism>
<reference evidence="2" key="1">
    <citation type="journal article" date="2019" name="Int. J. Syst. Evol. Microbiol.">
        <title>The Global Catalogue of Microorganisms (GCM) 10K type strain sequencing project: providing services to taxonomists for standard genome sequencing and annotation.</title>
        <authorList>
            <consortium name="The Broad Institute Genomics Platform"/>
            <consortium name="The Broad Institute Genome Sequencing Center for Infectious Disease"/>
            <person name="Wu L."/>
            <person name="Ma J."/>
        </authorList>
    </citation>
    <scope>NUCLEOTIDE SEQUENCE [LARGE SCALE GENOMIC DNA]</scope>
    <source>
        <strain evidence="2">DFY41</strain>
    </source>
</reference>
<protein>
    <submittedName>
        <fullName evidence="1">Uncharacterized protein</fullName>
    </submittedName>
</protein>
<evidence type="ECO:0000313" key="1">
    <source>
        <dbReference type="EMBL" id="MFC5176520.1"/>
    </source>
</evidence>
<evidence type="ECO:0000313" key="2">
    <source>
        <dbReference type="Proteomes" id="UP001596087"/>
    </source>
</evidence>
<proteinExistence type="predicted"/>
<dbReference type="Proteomes" id="UP001596087">
    <property type="component" value="Unassembled WGS sequence"/>
</dbReference>
<keyword evidence="2" id="KW-1185">Reference proteome</keyword>
<name>A0ABW0BHE9_9ACTN</name>
<gene>
    <name evidence="1" type="ORF">ACFPGP_07540</name>
</gene>
<comment type="caution">
    <text evidence="1">The sequence shown here is derived from an EMBL/GenBank/DDBJ whole genome shotgun (WGS) entry which is preliminary data.</text>
</comment>
<accession>A0ABW0BHE9</accession>
<dbReference type="EMBL" id="JBHSKD010000007">
    <property type="protein sequence ID" value="MFC5176520.1"/>
    <property type="molecule type" value="Genomic_DNA"/>
</dbReference>
<dbReference type="RefSeq" id="WP_378588905.1">
    <property type="nucleotide sequence ID" value="NZ_JBHSKD010000007.1"/>
</dbReference>
<sequence length="55" mass="6206">MNQIVEEVSGTCTPRSAHPHNGYYAGDFSRVPFRKPDLRTLLHLTRDAAVSSHLR</sequence>